<dbReference type="SMART" id="SM00292">
    <property type="entry name" value="BRCT"/>
    <property type="match status" value="3"/>
</dbReference>
<keyword evidence="3" id="KW-0862">Zinc</keyword>
<dbReference type="PROSITE" id="PS50016">
    <property type="entry name" value="ZF_PHD_2"/>
    <property type="match status" value="1"/>
</dbReference>
<dbReference type="PROSITE" id="PS50172">
    <property type="entry name" value="BRCT"/>
    <property type="match status" value="2"/>
</dbReference>
<dbReference type="Pfam" id="PF00628">
    <property type="entry name" value="PHD"/>
    <property type="match status" value="1"/>
</dbReference>
<dbReference type="InterPro" id="IPR019787">
    <property type="entry name" value="Znf_PHD-finger"/>
</dbReference>
<dbReference type="Pfam" id="PF12738">
    <property type="entry name" value="PTCB-BRCT"/>
    <property type="match status" value="1"/>
</dbReference>
<feature type="region of interest" description="Disordered" evidence="5">
    <location>
        <begin position="601"/>
        <end position="632"/>
    </location>
</feature>
<feature type="compositionally biased region" description="Acidic residues" evidence="5">
    <location>
        <begin position="185"/>
        <end position="195"/>
    </location>
</feature>
<dbReference type="SUPFAM" id="SSF52113">
    <property type="entry name" value="BRCT domain"/>
    <property type="match status" value="2"/>
</dbReference>
<evidence type="ECO:0000256" key="2">
    <source>
        <dbReference type="ARBA" id="ARBA00022771"/>
    </source>
</evidence>
<feature type="compositionally biased region" description="Polar residues" evidence="5">
    <location>
        <begin position="601"/>
        <end position="611"/>
    </location>
</feature>
<dbReference type="GO" id="GO:0008270">
    <property type="term" value="F:zinc ion binding"/>
    <property type="evidence" value="ECO:0007669"/>
    <property type="project" value="UniProtKB-KW"/>
</dbReference>
<evidence type="ECO:0000256" key="4">
    <source>
        <dbReference type="PROSITE-ProRule" id="PRU00146"/>
    </source>
</evidence>
<evidence type="ECO:0000259" key="7">
    <source>
        <dbReference type="PROSITE" id="PS50172"/>
    </source>
</evidence>
<dbReference type="CDD" id="cd17738">
    <property type="entry name" value="BRCT_TopBP1_rpt7"/>
    <property type="match status" value="1"/>
</dbReference>
<gene>
    <name evidence="8" type="primary">At4g02110_6</name>
    <name evidence="8" type="ORF">g.116628</name>
</gene>
<dbReference type="InterPro" id="IPR001357">
    <property type="entry name" value="BRCT_dom"/>
</dbReference>
<dbReference type="InterPro" id="IPR044254">
    <property type="entry name" value="At4g02110-like"/>
</dbReference>
<feature type="domain" description="BRCT" evidence="7">
    <location>
        <begin position="1"/>
        <end position="66"/>
    </location>
</feature>
<organism evidence="8">
    <name type="scientific">Anthurium amnicola</name>
    <dbReference type="NCBI Taxonomy" id="1678845"/>
    <lineage>
        <taxon>Eukaryota</taxon>
        <taxon>Viridiplantae</taxon>
        <taxon>Streptophyta</taxon>
        <taxon>Embryophyta</taxon>
        <taxon>Tracheophyta</taxon>
        <taxon>Spermatophyta</taxon>
        <taxon>Magnoliopsida</taxon>
        <taxon>Liliopsida</taxon>
        <taxon>Araceae</taxon>
        <taxon>Pothoideae</taxon>
        <taxon>Potheae</taxon>
        <taxon>Anthurium</taxon>
    </lineage>
</organism>
<feature type="compositionally biased region" description="Polar residues" evidence="5">
    <location>
        <begin position="200"/>
        <end position="209"/>
    </location>
</feature>
<dbReference type="Pfam" id="PF00533">
    <property type="entry name" value="BRCT"/>
    <property type="match status" value="1"/>
</dbReference>
<dbReference type="Gene3D" id="3.30.40.10">
    <property type="entry name" value="Zinc/RING finger domain, C3HC4 (zinc finger)"/>
    <property type="match status" value="1"/>
</dbReference>
<dbReference type="InterPro" id="IPR036420">
    <property type="entry name" value="BRCT_dom_sf"/>
</dbReference>
<proteinExistence type="predicted"/>
<evidence type="ECO:0000313" key="8">
    <source>
        <dbReference type="EMBL" id="JAT62725.1"/>
    </source>
</evidence>
<dbReference type="AlphaFoldDB" id="A0A1D1Z763"/>
<keyword evidence="2 4" id="KW-0863">Zinc-finger</keyword>
<evidence type="ECO:0000256" key="3">
    <source>
        <dbReference type="ARBA" id="ARBA00022833"/>
    </source>
</evidence>
<dbReference type="PANTHER" id="PTHR47181:SF2">
    <property type="entry name" value="BRCA1 C TERMINUS DOMAIN CONTAINING PROTEIN, EXPRESSED"/>
    <property type="match status" value="1"/>
</dbReference>
<dbReference type="InterPro" id="IPR011011">
    <property type="entry name" value="Znf_FYVE_PHD"/>
</dbReference>
<dbReference type="EMBL" id="GDJX01005211">
    <property type="protein sequence ID" value="JAT62725.1"/>
    <property type="molecule type" value="Transcribed_RNA"/>
</dbReference>
<feature type="region of interest" description="Disordered" evidence="5">
    <location>
        <begin position="170"/>
        <end position="226"/>
    </location>
</feature>
<keyword evidence="1" id="KW-0479">Metal-binding</keyword>
<protein>
    <submittedName>
        <fullName evidence="8">BRCT domain-containing protein At4g02110</fullName>
    </submittedName>
</protein>
<evidence type="ECO:0000256" key="1">
    <source>
        <dbReference type="ARBA" id="ARBA00022723"/>
    </source>
</evidence>
<name>A0A1D1Z763_9ARAE</name>
<dbReference type="InterPro" id="IPR001965">
    <property type="entry name" value="Znf_PHD"/>
</dbReference>
<dbReference type="PANTHER" id="PTHR47181">
    <property type="entry name" value="BRCA1 C TERMINUS DOMAIN CONTAINING PROTEIN, EXPRESSED"/>
    <property type="match status" value="1"/>
</dbReference>
<dbReference type="SMART" id="SM00249">
    <property type="entry name" value="PHD"/>
    <property type="match status" value="1"/>
</dbReference>
<sequence>MKMVHLMGAHFSKPLTAAKVTHLICYKFEGEKYELAKTVNIKLVNHRWVEDCLKAWEVLPVENYRKSGWEMEMVEAEARYSYEETEDNSRVQLRQFTKQSMSAENSGQNSGFPTSMLMPGSPKTLVPAVEALNIKQEDTVPSKVLYANFEDYLMDNESLCIRNKNSSDRANAFSNCNVPRKTDTQDGEEDSDSVMEEAIHQNSPISSDNPIGLDKEGNGLSLGTSNRSFMSSDATEMKSSSLGYSGKAPRRSVSAEELSRRIGLFDRSSLVNDIPSLTLKQDTNSIESAGIQNTTFNTDLHHMEGPCSELPQKRKVSTFSSLSPKSGFKNSDIADLHNSLAISVPAQCEIPLLSVACQNNYDCQLNDMKNVSDVAVPTCPTNQKKGSLISISAALGGFVKHESALRADDTTYLKGQFMGFYHNARSTVTPHDQRSTFDRFSNLNYQAGTLSSICCKLTNSHHDFKPVVATGKKMGNAVDNLGTLSIDGKHEDAICPKRKIPEASLLKTSELPLRPDKGDISMTKLSDIETGEMGKTGTRKGKSSSSCSTEDSAMEKVANTADPSCKRSSKILTKKVVAKKKLSCRSELSAEYQSDGRSFVYTNEVSPNESTPRTEHKKKRELQQKGSSENNDLFGTVAKDKIVELVKKGQNSASESDRIGVNENHVANFDDKNVMNESASKSKEIQKPVLKERAVDENRIIMSVCDGVLMRGKLTKAHHSLNNRRTKNLPTVVMQVPNDAEKENKPAENVSMNKDKRECQNISVNRGESSGQNSGTIVETTICEGRNQQPCKVISEPARFILSGHRLQRKEFQIVIRRLRGRLCRDSHTWSYQATHFIVPDPIRRTEKFFAAVASGRWILKTDYLTACQEAGNFLVEEPFEWYGSGLTEDGTINLEAPRKWRLLRERTGHGAFYGMRIISYGDCIAPSLETLKRVMKAGDGMILATYPPYTRFLKSGVDFAVVSPGMPHVDTWIQEFLRHEIPCVLADYLVEFVCKPGYPLDQHILYKTHVWAETSLAKLLSRLEGVITAEDPGTLCEDSDDLSCSVCGSRERGDVMLICGDEGGFVGCGIGTHIDCCDPPLDAVPEEDWFCPKCSGRVRKASIKGRRKR</sequence>
<feature type="domain" description="BRCT" evidence="7">
    <location>
        <begin position="797"/>
        <end position="882"/>
    </location>
</feature>
<feature type="domain" description="PHD-type" evidence="6">
    <location>
        <begin position="1042"/>
        <end position="1098"/>
    </location>
</feature>
<evidence type="ECO:0000259" key="6">
    <source>
        <dbReference type="PROSITE" id="PS50016"/>
    </source>
</evidence>
<dbReference type="Gene3D" id="3.40.50.10190">
    <property type="entry name" value="BRCT domain"/>
    <property type="match status" value="3"/>
</dbReference>
<reference evidence="8" key="1">
    <citation type="submission" date="2015-07" db="EMBL/GenBank/DDBJ databases">
        <title>Transcriptome Assembly of Anthurium amnicola.</title>
        <authorList>
            <person name="Suzuki J."/>
        </authorList>
    </citation>
    <scope>NUCLEOTIDE SEQUENCE</scope>
</reference>
<dbReference type="InterPro" id="IPR013083">
    <property type="entry name" value="Znf_RING/FYVE/PHD"/>
</dbReference>
<evidence type="ECO:0000256" key="5">
    <source>
        <dbReference type="SAM" id="MobiDB-lite"/>
    </source>
</evidence>
<accession>A0A1D1Z763</accession>
<feature type="region of interest" description="Disordered" evidence="5">
    <location>
        <begin position="528"/>
        <end position="564"/>
    </location>
</feature>
<dbReference type="SUPFAM" id="SSF57903">
    <property type="entry name" value="FYVE/PHD zinc finger"/>
    <property type="match status" value="1"/>
</dbReference>